<reference evidence="2" key="1">
    <citation type="submission" date="2010-03" db="EMBL/GenBank/DDBJ databases">
        <title>Complete sequence of Mobiluncus curtisii ATCC 43063.</title>
        <authorList>
            <person name="Muzny D."/>
            <person name="Qin X."/>
            <person name="Deng J."/>
            <person name="Jiang H."/>
            <person name="Liu Y."/>
            <person name="Qu J."/>
            <person name="Song X.-Z."/>
            <person name="Zhang L."/>
            <person name="Thornton R."/>
            <person name="Coyle M."/>
            <person name="Francisco L."/>
            <person name="Jackson L."/>
            <person name="Javaid M."/>
            <person name="Korchina V."/>
            <person name="Kovar C."/>
            <person name="Mata R."/>
            <person name="Mathew T."/>
            <person name="Ngo R."/>
            <person name="Nguyen L."/>
            <person name="Nguyen N."/>
            <person name="Okwuonu G."/>
            <person name="Ongeri F."/>
            <person name="Pham C."/>
            <person name="Simmons D."/>
            <person name="Wilczek-Boney K."/>
            <person name="Hale W."/>
            <person name="Jakkamsetti A."/>
            <person name="Pham P."/>
            <person name="Ruth R."/>
            <person name="San Lucas F."/>
            <person name="Warren J."/>
            <person name="Zhang J."/>
            <person name="Zhao Z."/>
            <person name="Zhou C."/>
            <person name="Zhu D."/>
            <person name="Lee S."/>
            <person name="Bess C."/>
            <person name="Blankenburg K."/>
            <person name="Forbes L."/>
            <person name="Fu Q."/>
            <person name="Gubbala S."/>
            <person name="Hirani K."/>
            <person name="Jayaseelan J.C."/>
            <person name="Lara F."/>
            <person name="Munidasa M."/>
            <person name="Palculict T."/>
            <person name="Patil S."/>
            <person name="Pu L.-L."/>
            <person name="Saada N."/>
            <person name="Tang L."/>
            <person name="Weissenberger G."/>
            <person name="Zhu Y."/>
            <person name="Hemphill L."/>
            <person name="Shang Y."/>
            <person name="Youmans B."/>
            <person name="Ayvaz T."/>
            <person name="Ross M."/>
            <person name="Santibanez J."/>
            <person name="Aqrawi P."/>
            <person name="Gross S."/>
            <person name="Joshi V."/>
            <person name="Fowler G."/>
            <person name="Nazareth L."/>
            <person name="Reid J."/>
            <person name="Worley K."/>
            <person name="Petrosino J."/>
            <person name="Highlander S."/>
            <person name="Gibbs R."/>
            <person name="Gibbs R."/>
        </authorList>
    </citation>
    <scope>NUCLEOTIDE SEQUENCE [LARGE SCALE GENOMIC DNA]</scope>
    <source>
        <strain evidence="2">ATCC 43553</strain>
    </source>
</reference>
<sequence length="47" mass="5353">MTNGGLAARRFLCEMLREHPYFTRKRGRLVVAVQRSGAFSQKPVGLF</sequence>
<accession>D4X9D9</accession>
<dbReference type="Proteomes" id="UP000004510">
    <property type="component" value="Unassembled WGS sequence"/>
</dbReference>
<name>D4X9D9_9BURK</name>
<dbReference type="HOGENOM" id="CLU_3163412_0_0_4"/>
<evidence type="ECO:0000313" key="1">
    <source>
        <dbReference type="EMBL" id="EFF76568.1"/>
    </source>
</evidence>
<comment type="caution">
    <text evidence="1">The sequence shown here is derived from an EMBL/GenBank/DDBJ whole genome shotgun (WGS) entry which is preliminary data.</text>
</comment>
<evidence type="ECO:0000313" key="2">
    <source>
        <dbReference type="Proteomes" id="UP000004510"/>
    </source>
</evidence>
<dbReference type="EMBL" id="ADMS01000050">
    <property type="protein sequence ID" value="EFF76568.1"/>
    <property type="molecule type" value="Genomic_DNA"/>
</dbReference>
<gene>
    <name evidence="1" type="ORF">HMPREF0004_2086</name>
</gene>
<proteinExistence type="predicted"/>
<dbReference type="PATRIC" id="fig|742159.3.peg.2998"/>
<organism evidence="1 2">
    <name type="scientific">Achromobacter piechaudii ATCC 43553</name>
    <dbReference type="NCBI Taxonomy" id="742159"/>
    <lineage>
        <taxon>Bacteria</taxon>
        <taxon>Pseudomonadati</taxon>
        <taxon>Pseudomonadota</taxon>
        <taxon>Betaproteobacteria</taxon>
        <taxon>Burkholderiales</taxon>
        <taxon>Alcaligenaceae</taxon>
        <taxon>Achromobacter</taxon>
    </lineage>
</organism>
<dbReference type="AlphaFoldDB" id="D4X9D9"/>
<protein>
    <submittedName>
        <fullName evidence="1">Uncharacterized protein</fullName>
    </submittedName>
</protein>